<dbReference type="PANTHER" id="PTHR42893:SF46">
    <property type="entry name" value="PROTEIN DETOXIFICATION 44, CHLOROPLASTIC"/>
    <property type="match status" value="1"/>
</dbReference>
<evidence type="ECO:0000313" key="9">
    <source>
        <dbReference type="Proteomes" id="UP001157974"/>
    </source>
</evidence>
<sequence length="521" mass="55465">MKPDREREHARAAGDSVGFDRVASHGLAFMVGNALPSVRTVRRPVQRSKVACITNPVPSRFKPKRFVKGLVSIDRKRDRKILGIALPALFTLMVEPMLSAVDTGFIGRLGVSELAGVGIAVALIRSSFALFNFLAASTTPTVAAASDREECSKIIVENMYVSLILGLLVAVLLLTFSPGACSALAGKSSADIVPIAVLYARWRAIAAPALFGGFVLSGALRGLQDTITPLISALASNGLNVVLDYITIYYLNWGVAGVAIATSISQIANTVILLVAMLNRRIVNFKDLSRLPSMDTVRQVGFGAVLSIRTMSILATFISSSRLAASRGAVALAGYEVARQVWIFQAFVLDALAVAAQSFISGFLAKGNMFEARRYSSRLLQIGLWCGALLGVLVWASSSSIPALFVGDPATREMAGTMLRYIAPLQPICALVFVYDGIFIAARDFTYTAQSIFLAGVGSWIALVYAASLPATSVGAVWMGVNVLMIGRAVALGSRYLSRRGPIPPSSDDDVEELEAPKPAQ</sequence>
<comment type="subcellular location">
    <subcellularLocation>
        <location evidence="1">Membrane</location>
        <topology evidence="1">Multi-pass membrane protein</topology>
    </subcellularLocation>
</comment>
<dbReference type="NCBIfam" id="TIGR00797">
    <property type="entry name" value="matE"/>
    <property type="match status" value="1"/>
</dbReference>
<evidence type="ECO:0000256" key="1">
    <source>
        <dbReference type="ARBA" id="ARBA00004141"/>
    </source>
</evidence>
<feature type="transmembrane region" description="Helical" evidence="7">
    <location>
        <begin position="205"/>
        <end position="223"/>
    </location>
</feature>
<feature type="transmembrane region" description="Helical" evidence="7">
    <location>
        <begin position="81"/>
        <end position="99"/>
    </location>
</feature>
<evidence type="ECO:0000256" key="4">
    <source>
        <dbReference type="ARBA" id="ARBA00022989"/>
    </source>
</evidence>
<keyword evidence="3 7" id="KW-0812">Transmembrane</keyword>
<keyword evidence="5 7" id="KW-0472">Membrane</keyword>
<reference evidence="8 9" key="1">
    <citation type="journal article" date="2023" name="Nat. Commun.">
        <title>Origin of minicircular mitochondrial genomes in red algae.</title>
        <authorList>
            <person name="Lee Y."/>
            <person name="Cho C.H."/>
            <person name="Lee Y.M."/>
            <person name="Park S.I."/>
            <person name="Yang J.H."/>
            <person name="West J.A."/>
            <person name="Bhattacharya D."/>
            <person name="Yoon H.S."/>
        </authorList>
    </citation>
    <scope>NUCLEOTIDE SEQUENCE [LARGE SCALE GENOMIC DNA]</scope>
    <source>
        <strain evidence="8 9">CCMP1338</strain>
        <tissue evidence="8">Whole cell</tissue>
    </source>
</reference>
<dbReference type="CDD" id="cd13136">
    <property type="entry name" value="MATE_DinF_like"/>
    <property type="match status" value="1"/>
</dbReference>
<dbReference type="GO" id="GO:0042910">
    <property type="term" value="F:xenobiotic transmembrane transporter activity"/>
    <property type="evidence" value="ECO:0007669"/>
    <property type="project" value="InterPro"/>
</dbReference>
<dbReference type="InterPro" id="IPR002528">
    <property type="entry name" value="MATE_fam"/>
</dbReference>
<evidence type="ECO:0000256" key="7">
    <source>
        <dbReference type="SAM" id="Phobius"/>
    </source>
</evidence>
<evidence type="ECO:0000256" key="3">
    <source>
        <dbReference type="ARBA" id="ARBA00022692"/>
    </source>
</evidence>
<keyword evidence="9" id="KW-1185">Reference proteome</keyword>
<evidence type="ECO:0000256" key="6">
    <source>
        <dbReference type="SAM" id="MobiDB-lite"/>
    </source>
</evidence>
<dbReference type="GO" id="GO:0015297">
    <property type="term" value="F:antiporter activity"/>
    <property type="evidence" value="ECO:0007669"/>
    <property type="project" value="InterPro"/>
</dbReference>
<evidence type="ECO:0008006" key="10">
    <source>
        <dbReference type="Google" id="ProtNLM"/>
    </source>
</evidence>
<feature type="transmembrane region" description="Helical" evidence="7">
    <location>
        <begin position="377"/>
        <end position="398"/>
    </location>
</feature>
<evidence type="ECO:0000256" key="5">
    <source>
        <dbReference type="ARBA" id="ARBA00023136"/>
    </source>
</evidence>
<dbReference type="InterPro" id="IPR044644">
    <property type="entry name" value="DinF-like"/>
</dbReference>
<dbReference type="AlphaFoldDB" id="A0AAV8UFP7"/>
<name>A0AAV8UFP7_9RHOD</name>
<dbReference type="GO" id="GO:0016020">
    <property type="term" value="C:membrane"/>
    <property type="evidence" value="ECO:0007669"/>
    <property type="project" value="UniProtKB-SubCell"/>
</dbReference>
<feature type="transmembrane region" description="Helical" evidence="7">
    <location>
        <begin position="230"/>
        <end position="251"/>
    </location>
</feature>
<feature type="transmembrane region" description="Helical" evidence="7">
    <location>
        <begin position="341"/>
        <end position="365"/>
    </location>
</feature>
<feature type="transmembrane region" description="Helical" evidence="7">
    <location>
        <begin position="477"/>
        <end position="497"/>
    </location>
</feature>
<dbReference type="PANTHER" id="PTHR42893">
    <property type="entry name" value="PROTEIN DETOXIFICATION 44, CHLOROPLASTIC-RELATED"/>
    <property type="match status" value="1"/>
</dbReference>
<feature type="transmembrane region" description="Helical" evidence="7">
    <location>
        <begin position="300"/>
        <end position="321"/>
    </location>
</feature>
<organism evidence="8 9">
    <name type="scientific">Rhodosorus marinus</name>
    <dbReference type="NCBI Taxonomy" id="101924"/>
    <lineage>
        <taxon>Eukaryota</taxon>
        <taxon>Rhodophyta</taxon>
        <taxon>Stylonematophyceae</taxon>
        <taxon>Stylonematales</taxon>
        <taxon>Stylonemataceae</taxon>
        <taxon>Rhodosorus</taxon>
    </lineage>
</organism>
<comment type="similarity">
    <text evidence="2">Belongs to the multi antimicrobial extrusion (MATE) (TC 2.A.66.1) family.</text>
</comment>
<feature type="transmembrane region" description="Helical" evidence="7">
    <location>
        <begin position="418"/>
        <end position="440"/>
    </location>
</feature>
<dbReference type="Proteomes" id="UP001157974">
    <property type="component" value="Unassembled WGS sequence"/>
</dbReference>
<dbReference type="Pfam" id="PF01554">
    <property type="entry name" value="MatE"/>
    <property type="match status" value="2"/>
</dbReference>
<proteinExistence type="inferred from homology"/>
<gene>
    <name evidence="8" type="ORF">NDN08_000133</name>
</gene>
<evidence type="ECO:0000256" key="2">
    <source>
        <dbReference type="ARBA" id="ARBA00010199"/>
    </source>
</evidence>
<evidence type="ECO:0000313" key="8">
    <source>
        <dbReference type="EMBL" id="KAJ8900834.1"/>
    </source>
</evidence>
<feature type="region of interest" description="Disordered" evidence="6">
    <location>
        <begin position="501"/>
        <end position="521"/>
    </location>
</feature>
<protein>
    <recommendedName>
        <fullName evidence="10">Protein DETOXIFICATION</fullName>
    </recommendedName>
</protein>
<feature type="transmembrane region" description="Helical" evidence="7">
    <location>
        <begin position="163"/>
        <end position="185"/>
    </location>
</feature>
<feature type="transmembrane region" description="Helical" evidence="7">
    <location>
        <begin position="452"/>
        <end position="471"/>
    </location>
</feature>
<dbReference type="EMBL" id="JAMWBK010000013">
    <property type="protein sequence ID" value="KAJ8900834.1"/>
    <property type="molecule type" value="Genomic_DNA"/>
</dbReference>
<keyword evidence="4 7" id="KW-1133">Transmembrane helix</keyword>
<accession>A0AAV8UFP7</accession>
<comment type="caution">
    <text evidence="8">The sequence shown here is derived from an EMBL/GenBank/DDBJ whole genome shotgun (WGS) entry which is preliminary data.</text>
</comment>
<feature type="transmembrane region" description="Helical" evidence="7">
    <location>
        <begin position="257"/>
        <end position="279"/>
    </location>
</feature>